<feature type="transmembrane region" description="Helical" evidence="1">
    <location>
        <begin position="6"/>
        <end position="25"/>
    </location>
</feature>
<dbReference type="EMBL" id="CP016808">
    <property type="protein sequence ID" value="ANY66799.1"/>
    <property type="molecule type" value="Genomic_DNA"/>
</dbReference>
<keyword evidence="1" id="KW-0472">Membrane</keyword>
<dbReference type="AlphaFoldDB" id="A0A1B2DGK7"/>
<gene>
    <name evidence="2" type="ORF">BBD42_10240</name>
</gene>
<feature type="transmembrane region" description="Helical" evidence="1">
    <location>
        <begin position="46"/>
        <end position="69"/>
    </location>
</feature>
<keyword evidence="1" id="KW-0812">Transmembrane</keyword>
<protein>
    <recommendedName>
        <fullName evidence="3">DUF2269 domain-containing protein</fullName>
    </recommendedName>
</protein>
<proteinExistence type="predicted"/>
<name>A0A1B2DGK7_9BACL</name>
<organism evidence="2">
    <name type="scientific">Paenibacillus sp. BIHB 4019</name>
    <dbReference type="NCBI Taxonomy" id="1870819"/>
    <lineage>
        <taxon>Bacteria</taxon>
        <taxon>Bacillati</taxon>
        <taxon>Bacillota</taxon>
        <taxon>Bacilli</taxon>
        <taxon>Bacillales</taxon>
        <taxon>Paenibacillaceae</taxon>
        <taxon>Paenibacillus</taxon>
    </lineage>
</organism>
<feature type="transmembrane region" description="Helical" evidence="1">
    <location>
        <begin position="199"/>
        <end position="218"/>
    </location>
</feature>
<evidence type="ECO:0008006" key="3">
    <source>
        <dbReference type="Google" id="ProtNLM"/>
    </source>
</evidence>
<feature type="transmembrane region" description="Helical" evidence="1">
    <location>
        <begin position="75"/>
        <end position="95"/>
    </location>
</feature>
<sequence length="248" mass="27688">MYITLVHLTLGCLFLALLLSWIAGNKASSLLYSKSEQQLHQRAKNLFIWTIVLSIPTAAALGGVVTMAVKLPPDYDLGMLICVPILTLSLALLWVRSMPKLLRMRKNTGRKSSDPLPVRMLYRASEPAFILPYQLLSLCTLTIFYLTLSVAVSLHSMPLTIPLSMLGFAAAILWMIHGERSSRVTLPKAKLNRRPSERFVRRLAIAIAIVLLAGTPYYNAFDKIDLPEALTMTNNADNLHSFGFYIEQ</sequence>
<reference evidence="2" key="1">
    <citation type="submission" date="2016-08" db="EMBL/GenBank/DDBJ databases">
        <title>Complete Genome Seqeunce of Paenibacillus sp. BIHB 4019 from tea rhizoplane.</title>
        <authorList>
            <person name="Thakur R."/>
            <person name="Swarnkar M.K."/>
            <person name="Gulati A."/>
        </authorList>
    </citation>
    <scope>NUCLEOTIDE SEQUENCE [LARGE SCALE GENOMIC DNA]</scope>
    <source>
        <strain evidence="2">BIHB4019</strain>
    </source>
</reference>
<accession>A0A1B2DGK7</accession>
<feature type="transmembrane region" description="Helical" evidence="1">
    <location>
        <begin position="129"/>
        <end position="153"/>
    </location>
</feature>
<dbReference type="RefSeq" id="WP_099518094.1">
    <property type="nucleotide sequence ID" value="NZ_CP016808.1"/>
</dbReference>
<evidence type="ECO:0000256" key="1">
    <source>
        <dbReference type="SAM" id="Phobius"/>
    </source>
</evidence>
<evidence type="ECO:0000313" key="2">
    <source>
        <dbReference type="EMBL" id="ANY66799.1"/>
    </source>
</evidence>
<keyword evidence="1" id="KW-1133">Transmembrane helix</keyword>
<feature type="transmembrane region" description="Helical" evidence="1">
    <location>
        <begin position="159"/>
        <end position="178"/>
    </location>
</feature>